<name>A0A9D4PEF6_RHISA</name>
<dbReference type="EMBL" id="JABSTV010001254">
    <property type="protein sequence ID" value="KAH7939570.1"/>
    <property type="molecule type" value="Genomic_DNA"/>
</dbReference>
<feature type="compositionally biased region" description="Polar residues" evidence="1">
    <location>
        <begin position="135"/>
        <end position="147"/>
    </location>
</feature>
<proteinExistence type="predicted"/>
<keyword evidence="3" id="KW-1185">Reference proteome</keyword>
<gene>
    <name evidence="2" type="ORF">HPB52_013895</name>
</gene>
<accession>A0A9D4PEF6</accession>
<evidence type="ECO:0000313" key="2">
    <source>
        <dbReference type="EMBL" id="KAH7939570.1"/>
    </source>
</evidence>
<reference evidence="2" key="2">
    <citation type="submission" date="2021-09" db="EMBL/GenBank/DDBJ databases">
        <authorList>
            <person name="Jia N."/>
            <person name="Wang J."/>
            <person name="Shi W."/>
            <person name="Du L."/>
            <person name="Sun Y."/>
            <person name="Zhan W."/>
            <person name="Jiang J."/>
            <person name="Wang Q."/>
            <person name="Zhang B."/>
            <person name="Ji P."/>
            <person name="Sakyi L.B."/>
            <person name="Cui X."/>
            <person name="Yuan T."/>
            <person name="Jiang B."/>
            <person name="Yang W."/>
            <person name="Lam T.T.-Y."/>
            <person name="Chang Q."/>
            <person name="Ding S."/>
            <person name="Wang X."/>
            <person name="Zhu J."/>
            <person name="Ruan X."/>
            <person name="Zhao L."/>
            <person name="Wei J."/>
            <person name="Que T."/>
            <person name="Du C."/>
            <person name="Cheng J."/>
            <person name="Dai P."/>
            <person name="Han X."/>
            <person name="Huang E."/>
            <person name="Gao Y."/>
            <person name="Liu J."/>
            <person name="Shao H."/>
            <person name="Ye R."/>
            <person name="Li L."/>
            <person name="Wei W."/>
            <person name="Wang X."/>
            <person name="Wang C."/>
            <person name="Huo Q."/>
            <person name="Li W."/>
            <person name="Guo W."/>
            <person name="Chen H."/>
            <person name="Chen S."/>
            <person name="Zhou L."/>
            <person name="Zhou L."/>
            <person name="Ni X."/>
            <person name="Tian J."/>
            <person name="Zhou Y."/>
            <person name="Sheng Y."/>
            <person name="Liu T."/>
            <person name="Pan Y."/>
            <person name="Xia L."/>
            <person name="Li J."/>
            <person name="Zhao F."/>
            <person name="Cao W."/>
        </authorList>
    </citation>
    <scope>NUCLEOTIDE SEQUENCE</scope>
    <source>
        <strain evidence="2">Rsan-2018</strain>
        <tissue evidence="2">Larvae</tissue>
    </source>
</reference>
<dbReference type="AlphaFoldDB" id="A0A9D4PEF6"/>
<protein>
    <recommendedName>
        <fullName evidence="4">Tick transposon</fullName>
    </recommendedName>
</protein>
<evidence type="ECO:0000313" key="3">
    <source>
        <dbReference type="Proteomes" id="UP000821837"/>
    </source>
</evidence>
<feature type="region of interest" description="Disordered" evidence="1">
    <location>
        <begin position="130"/>
        <end position="157"/>
    </location>
</feature>
<evidence type="ECO:0000256" key="1">
    <source>
        <dbReference type="SAM" id="MobiDB-lite"/>
    </source>
</evidence>
<dbReference type="PANTHER" id="PTHR33198:SF20">
    <property type="entry name" value="RETROTRANSPOSON GAG DOMAIN-CONTAINING PROTEIN"/>
    <property type="match status" value="1"/>
</dbReference>
<dbReference type="VEuPathDB" id="VectorBase:RSAN_033770"/>
<evidence type="ECO:0008006" key="4">
    <source>
        <dbReference type="Google" id="ProtNLM"/>
    </source>
</evidence>
<dbReference type="Proteomes" id="UP000821837">
    <property type="component" value="Chromosome 8"/>
</dbReference>
<sequence length="175" mass="19986">MEHLRPPEPLRLTADGGRNWKRFRQQFEFFLQATACKSNPRSEAAKTAVLLSVAGDEALDVFNNFVFSGEENKEDFNTVIAKFEDYCLEQQNEVHERYVFRSRSQGEAEPFELFLRELRKQAQHCNFGTMADDMGSQTNNRQSNARPSATPRPRCQRNLSGLCQVPLTSVPPSLV</sequence>
<organism evidence="2 3">
    <name type="scientific">Rhipicephalus sanguineus</name>
    <name type="common">Brown dog tick</name>
    <name type="synonym">Ixodes sanguineus</name>
    <dbReference type="NCBI Taxonomy" id="34632"/>
    <lineage>
        <taxon>Eukaryota</taxon>
        <taxon>Metazoa</taxon>
        <taxon>Ecdysozoa</taxon>
        <taxon>Arthropoda</taxon>
        <taxon>Chelicerata</taxon>
        <taxon>Arachnida</taxon>
        <taxon>Acari</taxon>
        <taxon>Parasitiformes</taxon>
        <taxon>Ixodida</taxon>
        <taxon>Ixodoidea</taxon>
        <taxon>Ixodidae</taxon>
        <taxon>Rhipicephalinae</taxon>
        <taxon>Rhipicephalus</taxon>
        <taxon>Rhipicephalus</taxon>
    </lineage>
</organism>
<reference evidence="2" key="1">
    <citation type="journal article" date="2020" name="Cell">
        <title>Large-Scale Comparative Analyses of Tick Genomes Elucidate Their Genetic Diversity and Vector Capacities.</title>
        <authorList>
            <consortium name="Tick Genome and Microbiome Consortium (TIGMIC)"/>
            <person name="Jia N."/>
            <person name="Wang J."/>
            <person name="Shi W."/>
            <person name="Du L."/>
            <person name="Sun Y."/>
            <person name="Zhan W."/>
            <person name="Jiang J.F."/>
            <person name="Wang Q."/>
            <person name="Zhang B."/>
            <person name="Ji P."/>
            <person name="Bell-Sakyi L."/>
            <person name="Cui X.M."/>
            <person name="Yuan T.T."/>
            <person name="Jiang B.G."/>
            <person name="Yang W.F."/>
            <person name="Lam T.T."/>
            <person name="Chang Q.C."/>
            <person name="Ding S.J."/>
            <person name="Wang X.J."/>
            <person name="Zhu J.G."/>
            <person name="Ruan X.D."/>
            <person name="Zhao L."/>
            <person name="Wei J.T."/>
            <person name="Ye R.Z."/>
            <person name="Que T.C."/>
            <person name="Du C.H."/>
            <person name="Zhou Y.H."/>
            <person name="Cheng J.X."/>
            <person name="Dai P.F."/>
            <person name="Guo W.B."/>
            <person name="Han X.H."/>
            <person name="Huang E.J."/>
            <person name="Li L.F."/>
            <person name="Wei W."/>
            <person name="Gao Y.C."/>
            <person name="Liu J.Z."/>
            <person name="Shao H.Z."/>
            <person name="Wang X."/>
            <person name="Wang C.C."/>
            <person name="Yang T.C."/>
            <person name="Huo Q.B."/>
            <person name="Li W."/>
            <person name="Chen H.Y."/>
            <person name="Chen S.E."/>
            <person name="Zhou L.G."/>
            <person name="Ni X.B."/>
            <person name="Tian J.H."/>
            <person name="Sheng Y."/>
            <person name="Liu T."/>
            <person name="Pan Y.S."/>
            <person name="Xia L.Y."/>
            <person name="Li J."/>
            <person name="Zhao F."/>
            <person name="Cao W.C."/>
        </authorList>
    </citation>
    <scope>NUCLEOTIDE SEQUENCE</scope>
    <source>
        <strain evidence="2">Rsan-2018</strain>
    </source>
</reference>
<dbReference type="PANTHER" id="PTHR33198">
    <property type="entry name" value="ANK_REP_REGION DOMAIN-CONTAINING PROTEIN-RELATED"/>
    <property type="match status" value="1"/>
</dbReference>
<comment type="caution">
    <text evidence="2">The sequence shown here is derived from an EMBL/GenBank/DDBJ whole genome shotgun (WGS) entry which is preliminary data.</text>
</comment>